<evidence type="ECO:0000313" key="2">
    <source>
        <dbReference type="EMBL" id="AWL69756.1"/>
    </source>
</evidence>
<evidence type="ECO:0000259" key="1">
    <source>
        <dbReference type="PROSITE" id="PS50943"/>
    </source>
</evidence>
<dbReference type="CDD" id="cd00093">
    <property type="entry name" value="HTH_XRE"/>
    <property type="match status" value="1"/>
</dbReference>
<dbReference type="Pfam" id="PF01381">
    <property type="entry name" value="HTH_3"/>
    <property type="match status" value="1"/>
</dbReference>
<name>A0A0G3SVE5_SERMA</name>
<reference evidence="2 6" key="3">
    <citation type="submission" date="2018-05" db="EMBL/GenBank/DDBJ databases">
        <title>Klebsiella quasipneumonaiae provides a window into carbapenemase gene transfer, plasmid rearrangements and nosocomial acquisition from the hospital environment.</title>
        <authorList>
            <person name="Mathers A.J."/>
            <person name="Vegesana K."/>
            <person name="Stoesser N."/>
            <person name="Crook D."/>
            <person name="Vaughan A."/>
            <person name="Barry K."/>
            <person name="Parikh H."/>
            <person name="Sebra R."/>
            <person name="Kotay S."/>
            <person name="Walker A.S."/>
            <person name="Sheppard A.E."/>
        </authorList>
    </citation>
    <scope>NUCLEOTIDE SEQUENCE [LARGE SCALE GENOMIC DNA]</scope>
    <source>
        <strain evidence="2 6">CAV1761</strain>
    </source>
</reference>
<evidence type="ECO:0000313" key="5">
    <source>
        <dbReference type="Proteomes" id="UP000050489"/>
    </source>
</evidence>
<feature type="domain" description="HTH cro/C1-type" evidence="1">
    <location>
        <begin position="33"/>
        <end position="88"/>
    </location>
</feature>
<dbReference type="GO" id="GO:0003677">
    <property type="term" value="F:DNA binding"/>
    <property type="evidence" value="ECO:0007669"/>
    <property type="project" value="InterPro"/>
</dbReference>
<dbReference type="EMBL" id="QJQB01000503">
    <property type="protein sequence ID" value="PYA58903.1"/>
    <property type="molecule type" value="Genomic_DNA"/>
</dbReference>
<reference evidence="4" key="6">
    <citation type="submission" date="2018-06" db="EMBL/GenBank/DDBJ databases">
        <authorList>
            <person name="Martins R.C."/>
            <person name="Perdigao-Neto L.V."/>
            <person name="Costa S.F."/>
            <person name="Levin A.S.S."/>
        </authorList>
    </citation>
    <scope>NUCLEOTIDE SEQUENCE</scope>
    <source>
        <strain evidence="4">1283</strain>
    </source>
</reference>
<dbReference type="SUPFAM" id="SSF47413">
    <property type="entry name" value="lambda repressor-like DNA-binding domains"/>
    <property type="match status" value="1"/>
</dbReference>
<reference evidence="5" key="1">
    <citation type="submission" date="2016-04" db="EMBL/GenBank/DDBJ databases">
        <authorList>
            <person name="Osei Sekyere J."/>
            <person name="Sivertsen A."/>
            <person name="Pedersen A.T."/>
            <person name="Sundsfjord A."/>
        </authorList>
    </citation>
    <scope>NUCLEOTIDE SEQUENCE [LARGE SCALE GENOMIC DNA]</scope>
    <source>
        <strain evidence="5">945174350</strain>
    </source>
</reference>
<dbReference type="EMBL" id="CP029449">
    <property type="protein sequence ID" value="AWL69756.1"/>
    <property type="molecule type" value="Genomic_DNA"/>
</dbReference>
<dbReference type="Proteomes" id="UP000050489">
    <property type="component" value="Unassembled WGS sequence"/>
</dbReference>
<organism evidence="3 5">
    <name type="scientific">Serratia marcescens</name>
    <dbReference type="NCBI Taxonomy" id="615"/>
    <lineage>
        <taxon>Bacteria</taxon>
        <taxon>Pseudomonadati</taxon>
        <taxon>Pseudomonadota</taxon>
        <taxon>Gammaproteobacteria</taxon>
        <taxon>Enterobacterales</taxon>
        <taxon>Yersiniaceae</taxon>
        <taxon>Serratia</taxon>
    </lineage>
</organism>
<dbReference type="Proteomes" id="UP000245399">
    <property type="component" value="Chromosome"/>
</dbReference>
<dbReference type="Proteomes" id="UP000247823">
    <property type="component" value="Unassembled WGS sequence"/>
</dbReference>
<protein>
    <submittedName>
        <fullName evidence="2 3">Transcriptional regulator</fullName>
    </submittedName>
</protein>
<evidence type="ECO:0000313" key="7">
    <source>
        <dbReference type="Proteomes" id="UP000247823"/>
    </source>
</evidence>
<dbReference type="Gene3D" id="1.10.260.40">
    <property type="entry name" value="lambda repressor-like DNA-binding domains"/>
    <property type="match status" value="1"/>
</dbReference>
<dbReference type="EMBL" id="LJEX02000102">
    <property type="protein sequence ID" value="OCO83883.1"/>
    <property type="molecule type" value="Genomic_DNA"/>
</dbReference>
<proteinExistence type="predicted"/>
<reference evidence="3" key="2">
    <citation type="journal article" date="2017" name="PLoS ONE">
        <title>Genomic and phenotypic characterisation of fluoroquinolone resistance mechanisms in Enterobacteriaceae in Durban, South Africa.</title>
        <authorList>
            <person name="Osei Sekyere J."/>
            <person name="Amoako D.G."/>
        </authorList>
    </citation>
    <scope>NUCLEOTIDE SEQUENCE</scope>
    <source>
        <strain evidence="3">945174350</strain>
    </source>
</reference>
<dbReference type="RefSeq" id="WP_038878665.1">
    <property type="nucleotide sequence ID" value="NZ_CABMHU010000161.1"/>
</dbReference>
<dbReference type="AlphaFoldDB" id="A0A0G3SVE5"/>
<keyword evidence="7" id="KW-1185">Reference proteome</keyword>
<evidence type="ECO:0000313" key="3">
    <source>
        <dbReference type="EMBL" id="OCO83883.1"/>
    </source>
</evidence>
<accession>A0A0G3SVE5</accession>
<evidence type="ECO:0000313" key="4">
    <source>
        <dbReference type="EMBL" id="PYA58903.1"/>
    </source>
</evidence>
<sequence>MAKPLSQLIDKLDPAVVATARQKADKEIFELRLAMLREELAVSQVELAKRLGISQPSVANLEKRGSEIKLSSLKRYIEAMGGTLSLDVQLPNGQHRRMTL</sequence>
<reference evidence="4 7" key="5">
    <citation type="submission" date="2018-06" db="EMBL/GenBank/DDBJ databases">
        <title>Serratia marcescens genome sequencing and assembly.</title>
        <authorList>
            <person name="Martins R.C.R."/>
            <person name="Perdigao-Neto L.V."/>
            <person name="Costa S.F."/>
            <person name="Levin A.S.S."/>
        </authorList>
    </citation>
    <scope>NUCLEOTIDE SEQUENCE [LARGE SCALE GENOMIC DNA]</scope>
    <source>
        <strain evidence="4 7">1283</strain>
    </source>
</reference>
<dbReference type="SMART" id="SM00530">
    <property type="entry name" value="HTH_XRE"/>
    <property type="match status" value="1"/>
</dbReference>
<dbReference type="InterPro" id="IPR010982">
    <property type="entry name" value="Lambda_DNA-bd_dom_sf"/>
</dbReference>
<dbReference type="InterPro" id="IPR001387">
    <property type="entry name" value="Cro/C1-type_HTH"/>
</dbReference>
<gene>
    <name evidence="3" type="ORF">AN695_0218690</name>
    <name evidence="2" type="ORF">DKC05_19920</name>
    <name evidence="4" type="ORF">DMW51_22010</name>
</gene>
<evidence type="ECO:0000313" key="6">
    <source>
        <dbReference type="Proteomes" id="UP000245399"/>
    </source>
</evidence>
<dbReference type="PROSITE" id="PS50943">
    <property type="entry name" value="HTH_CROC1"/>
    <property type="match status" value="1"/>
</dbReference>
<reference evidence="7" key="4">
    <citation type="submission" date="2018-06" db="EMBL/GenBank/DDBJ databases">
        <title>Serratia marcescens genome sequencing and assembly.</title>
        <authorList>
            <person name="Martins R.C."/>
            <person name="Perdigao-Neto L.V."/>
            <person name="Costa S.F."/>
            <person name="Levin A.S.S."/>
        </authorList>
    </citation>
    <scope>NUCLEOTIDE SEQUENCE [LARGE SCALE GENOMIC DNA]</scope>
    <source>
        <strain evidence="7">1283</strain>
    </source>
</reference>